<evidence type="ECO:0000259" key="2">
    <source>
        <dbReference type="Pfam" id="PF13456"/>
    </source>
</evidence>
<feature type="signal peptide" evidence="1">
    <location>
        <begin position="1"/>
        <end position="26"/>
    </location>
</feature>
<dbReference type="AlphaFoldDB" id="A0A2N9GYU3"/>
<feature type="domain" description="RNase H type-1" evidence="2">
    <location>
        <begin position="432"/>
        <end position="477"/>
    </location>
</feature>
<dbReference type="PANTHER" id="PTHR34056">
    <property type="entry name" value="GPI-ANCHORED PROTEIN"/>
    <property type="match status" value="1"/>
</dbReference>
<feature type="domain" description="SPARK" evidence="3">
    <location>
        <begin position="56"/>
        <end position="247"/>
    </location>
</feature>
<organism evidence="4">
    <name type="scientific">Fagus sylvatica</name>
    <name type="common">Beechnut</name>
    <dbReference type="NCBI Taxonomy" id="28930"/>
    <lineage>
        <taxon>Eukaryota</taxon>
        <taxon>Viridiplantae</taxon>
        <taxon>Streptophyta</taxon>
        <taxon>Embryophyta</taxon>
        <taxon>Tracheophyta</taxon>
        <taxon>Spermatophyta</taxon>
        <taxon>Magnoliopsida</taxon>
        <taxon>eudicotyledons</taxon>
        <taxon>Gunneridae</taxon>
        <taxon>Pentapetalae</taxon>
        <taxon>rosids</taxon>
        <taxon>fabids</taxon>
        <taxon>Fagales</taxon>
        <taxon>Fagaceae</taxon>
        <taxon>Fagus</taxon>
    </lineage>
</organism>
<evidence type="ECO:0000313" key="4">
    <source>
        <dbReference type="EMBL" id="SPD07447.1"/>
    </source>
</evidence>
<dbReference type="InterPro" id="IPR002156">
    <property type="entry name" value="RNaseH_domain"/>
</dbReference>
<sequence length="482" mass="53413">MSLNPIFTFFVFFFFFFSILLPTFPGLPNPDPATIQSFLPNPSPPVTIPAFPEQSNVAGCPLDLPDGLFHGIKTACGTTNEQLHRSRCCPVLAAWLYSAYSATALGKASRVSTDSSNNTTTSYDLPLLPDDSETCVYDLGKAVKERGIELVRPNETCDLLYCYCGIRLHPLSCPEAFSVNQNGKLVGDENVKRLERDCLSSSTNVNGFPGLGGCSKCLKSLYQLNKKKTLNSSKSEDRTTKMHNKDCQLMGVTWLLSKNRTAYIHTVSAVLRAFMLSTDGSDPQSCTLSSDGMPLAVDSSEISSHSSSNTLRAPMSAYRELNHQDHANPDNEECSLTRALWFGSEWGIRTDFFPLAKPLGLIAFVRNRKLHEDYSGEMDRFSKEIKNRIKEHWSCRKACRAQDSLSPAATWKAPRQGTLKINCDAIVGWRFSRIAMVVRDWKGSVVLAMSKKAYTTSPLQAEAKALLWAYQVASNLDLDSYA</sequence>
<dbReference type="PANTHER" id="PTHR34056:SF1">
    <property type="entry name" value="GPI-ANCHORED PROTEIN"/>
    <property type="match status" value="1"/>
</dbReference>
<dbReference type="GO" id="GO:0003676">
    <property type="term" value="F:nucleic acid binding"/>
    <property type="evidence" value="ECO:0007669"/>
    <property type="project" value="InterPro"/>
</dbReference>
<dbReference type="InterPro" id="IPR043891">
    <property type="entry name" value="SPARK"/>
</dbReference>
<protein>
    <recommendedName>
        <fullName evidence="5">SPARK domain-containing protein</fullName>
    </recommendedName>
</protein>
<feature type="chain" id="PRO_5014964568" description="SPARK domain-containing protein" evidence="1">
    <location>
        <begin position="27"/>
        <end position="482"/>
    </location>
</feature>
<gene>
    <name evidence="4" type="ORF">FSB_LOCUS35329</name>
</gene>
<reference evidence="4" key="1">
    <citation type="submission" date="2018-02" db="EMBL/GenBank/DDBJ databases">
        <authorList>
            <person name="Cohen D.B."/>
            <person name="Kent A.D."/>
        </authorList>
    </citation>
    <scope>NUCLEOTIDE SEQUENCE</scope>
</reference>
<keyword evidence="1" id="KW-0732">Signal</keyword>
<evidence type="ECO:0000256" key="1">
    <source>
        <dbReference type="SAM" id="SignalP"/>
    </source>
</evidence>
<dbReference type="InterPro" id="IPR040376">
    <property type="entry name" value="At4g28100-like"/>
</dbReference>
<evidence type="ECO:0008006" key="5">
    <source>
        <dbReference type="Google" id="ProtNLM"/>
    </source>
</evidence>
<evidence type="ECO:0000259" key="3">
    <source>
        <dbReference type="Pfam" id="PF19160"/>
    </source>
</evidence>
<name>A0A2N9GYU3_FAGSY</name>
<accession>A0A2N9GYU3</accession>
<dbReference type="Pfam" id="PF19160">
    <property type="entry name" value="SPARK"/>
    <property type="match status" value="1"/>
</dbReference>
<dbReference type="Pfam" id="PF13456">
    <property type="entry name" value="RVT_3"/>
    <property type="match status" value="1"/>
</dbReference>
<proteinExistence type="predicted"/>
<dbReference type="GO" id="GO:0004523">
    <property type="term" value="F:RNA-DNA hybrid ribonuclease activity"/>
    <property type="evidence" value="ECO:0007669"/>
    <property type="project" value="InterPro"/>
</dbReference>
<dbReference type="EMBL" id="OIVN01002913">
    <property type="protein sequence ID" value="SPD07447.1"/>
    <property type="molecule type" value="Genomic_DNA"/>
</dbReference>